<feature type="domain" description="DUF317" evidence="1">
    <location>
        <begin position="43"/>
        <end position="109"/>
    </location>
</feature>
<evidence type="ECO:0000313" key="2">
    <source>
        <dbReference type="EMBL" id="TWV16123.1"/>
    </source>
</evidence>
<feature type="domain" description="DUF317" evidence="1">
    <location>
        <begin position="161"/>
        <end position="209"/>
    </location>
</feature>
<sequence length="228" mass="24394">MYWVTPRHLAGDDGALAEQIGDTLVGLGWRMWPTSRKTLLFVSPDGLCGAEWVLAAYPFSLGGLPVAWQLSARPHAASAMTEWNAYFTAGVPYEALADLLVVIDAREAPDGAGEGPEAVLNALAARGWYRDADRPGTTVMAPGSSCSMSLEVLPPLIEDADPRPDLVGWQAWAEPALAEPYLWCASFSASVPHDLVASFAASLASQVPVPRRTLPESAVDRLSVIRHS</sequence>
<organism evidence="2 3">
    <name type="scientific">Streptomyces albidoflavus</name>
    <dbReference type="NCBI Taxonomy" id="1886"/>
    <lineage>
        <taxon>Bacteria</taxon>
        <taxon>Bacillati</taxon>
        <taxon>Actinomycetota</taxon>
        <taxon>Actinomycetes</taxon>
        <taxon>Kitasatosporales</taxon>
        <taxon>Streptomycetaceae</taxon>
        <taxon>Streptomyces</taxon>
        <taxon>Streptomyces albidoflavus group</taxon>
    </lineage>
</organism>
<evidence type="ECO:0000313" key="3">
    <source>
        <dbReference type="Proteomes" id="UP000318052"/>
    </source>
</evidence>
<comment type="caution">
    <text evidence="2">The sequence shown here is derived from an EMBL/GenBank/DDBJ whole genome shotgun (WGS) entry which is preliminary data.</text>
</comment>
<reference evidence="3" key="1">
    <citation type="journal article" date="2019" name="Microbiol. Resour. Announc.">
        <title>Draft Genomic Sequences of Streptomyces misionensis and Streptomyces albidoflavus, bacteria applied for phytopathogen biocontrol.</title>
        <authorList>
            <person name="Pylro V."/>
            <person name="Dias A."/>
            <person name="Andreote F."/>
            <person name="Varani A."/>
            <person name="Andreote C."/>
            <person name="Bernardo E."/>
            <person name="Martins T."/>
        </authorList>
    </citation>
    <scope>NUCLEOTIDE SEQUENCE [LARGE SCALE GENOMIC DNA]</scope>
    <source>
        <strain evidence="3">77</strain>
    </source>
</reference>
<accession>A0ABY3GP12</accession>
<dbReference type="Proteomes" id="UP000318052">
    <property type="component" value="Unassembled WGS sequence"/>
</dbReference>
<keyword evidence="3" id="KW-1185">Reference proteome</keyword>
<dbReference type="EMBL" id="VOGX01000094">
    <property type="protein sequence ID" value="TWV16123.1"/>
    <property type="molecule type" value="Genomic_DNA"/>
</dbReference>
<proteinExistence type="predicted"/>
<dbReference type="RefSeq" id="WP_129845369.1">
    <property type="nucleotide sequence ID" value="NZ_PKLY01000014.1"/>
</dbReference>
<name>A0ABY3GP12_9ACTN</name>
<gene>
    <name evidence="2" type="ORF">FRZ02_32750</name>
</gene>
<dbReference type="InterPro" id="IPR005523">
    <property type="entry name" value="DUF317_SPDY"/>
</dbReference>
<dbReference type="Pfam" id="PF03771">
    <property type="entry name" value="SPDY"/>
    <property type="match status" value="2"/>
</dbReference>
<protein>
    <submittedName>
        <fullName evidence="2">DUF317 domain-containing protein</fullName>
    </submittedName>
</protein>
<evidence type="ECO:0000259" key="1">
    <source>
        <dbReference type="Pfam" id="PF03771"/>
    </source>
</evidence>